<name>A0A410H6G4_9GAMM</name>
<keyword evidence="3" id="KW-1185">Reference proteome</keyword>
<accession>A0A410H6G4</accession>
<evidence type="ECO:0000313" key="3">
    <source>
        <dbReference type="Proteomes" id="UP000285478"/>
    </source>
</evidence>
<reference evidence="2 3" key="1">
    <citation type="journal article" date="2018" name="Environ. Microbiol.">
        <title>Genomes of ubiquitous marine and hypersaline Hydrogenovibrio, Thiomicrorhabdus and Thiomicrospira spp. encode a diversity of mechanisms to sustain chemolithoautotrophy in heterogeneous environments.</title>
        <authorList>
            <person name="Scott K.M."/>
            <person name="Williams J."/>
            <person name="Porter C.M.B."/>
            <person name="Russel S."/>
            <person name="Harmer T.L."/>
            <person name="Paul J.H."/>
            <person name="Antonen K.M."/>
            <person name="Bridges M.K."/>
            <person name="Camper G.J."/>
            <person name="Campla C.K."/>
            <person name="Casella L.G."/>
            <person name="Chase E."/>
            <person name="Conrad J.W."/>
            <person name="Cruz M.C."/>
            <person name="Dunlap D.S."/>
            <person name="Duran L."/>
            <person name="Fahsbender E.M."/>
            <person name="Goldsmith D.B."/>
            <person name="Keeley R.F."/>
            <person name="Kondoff M.R."/>
            <person name="Kussy B.I."/>
            <person name="Lane M.K."/>
            <person name="Lawler S."/>
            <person name="Leigh B.A."/>
            <person name="Lewis C."/>
            <person name="Lostal L.M."/>
            <person name="Marking D."/>
            <person name="Mancera P.A."/>
            <person name="McClenthan E.C."/>
            <person name="McIntyre E.A."/>
            <person name="Mine J.A."/>
            <person name="Modi S."/>
            <person name="Moore B.D."/>
            <person name="Morgan W.A."/>
            <person name="Nelson K.M."/>
            <person name="Nguyen K.N."/>
            <person name="Ogburn N."/>
            <person name="Parrino D.G."/>
            <person name="Pedapudi A.D."/>
            <person name="Pelham R.P."/>
            <person name="Preece A.M."/>
            <person name="Rampersad E.A."/>
            <person name="Richardson J.C."/>
            <person name="Rodgers C.M."/>
            <person name="Schaffer B.L."/>
            <person name="Sheridan N.E."/>
            <person name="Solone M.R."/>
            <person name="Staley Z.R."/>
            <person name="Tabuchi M."/>
            <person name="Waide R.J."/>
            <person name="Wanjugi P.W."/>
            <person name="Young S."/>
            <person name="Clum A."/>
            <person name="Daum C."/>
            <person name="Huntemann M."/>
            <person name="Ivanova N."/>
            <person name="Kyrpides N."/>
            <person name="Mikhailova N."/>
            <person name="Palaniappan K."/>
            <person name="Pillay M."/>
            <person name="Reddy T.B.K."/>
            <person name="Shapiro N."/>
            <person name="Stamatis D."/>
            <person name="Varghese N."/>
            <person name="Woyke T."/>
            <person name="Boden R."/>
            <person name="Freyermuth S.K."/>
            <person name="Kerfeld C.A."/>
        </authorList>
    </citation>
    <scope>NUCLEOTIDE SEQUENCE [LARGE SCALE GENOMIC DNA]</scope>
    <source>
        <strain evidence="2 3">JR-2</strain>
    </source>
</reference>
<sequence length="995" mass="116696">MPPKTPEPFIYSFLIFLFEPTHGIEINSQRYSNIRIKPEQVEECFGKLDVGVHVLATASQIYNMLVEQGNIEQLWQLHYIHEIHKVNRITNPISEQKEWQRYLFIETLHQTYQDAITAVGFQPKLLTRQEQSALIILSLLFDSGVPNPKYLMSLLRQLHALENYQYFKGRLFFEIITHSTNPPKKFFISKQTEVLLYRIKPWKMPLKKQDKSLHKDLLESMRAILKNWSLKVSIFPTSLQGWCRWVSLYQSKYWSPILLACNKGKHVNHSLNDSATKRLFRTESNIHSTIEFDDESNQKQTTLRSYTFSEIRKVFDINVGKSNHKKQFDEINAKYALLAPKLKDNYLLILDWGKSYIQLDHKGQFKKNPKQILKKISAIGRHLVAVANTQFLQKISAEERTAIFREVIDQAISIKNKNDIQYHLRDFNIWLEKSHRSEKIQHKEDVFGTPSMTDMTVNANLISFDEYESIKSSLTELITKYPEDESYKVMLAILILGFRLGLRITEAIELKFIDYLFCNTSPQILIRESEERKTKSLNAKRAQKLTDFLTDDEVKLLNEHHQFQQKRFGRFTNGKNNYYFFSTEDNGCKLKSVEDIKKKLMHLIREVCKDTSLKYHHLRHSFASWHFFSSAISELDLNIGDYFAHLPKTEAWLQQANTRKLQHLPTQLKSKKYPYWLAQRIGHGSIETTLEHYIHSVDLINMLYQDSLVSNLTINDLHGLTNIPISTLKKQKNRLDFALTRLTNSIPKLKAKKHQSLLSLREEWLAPEEIQKCIEPITANLPYYRYMSFLYHSSSTGNISNLGFTRKEIKQLTRLFQDTPAFRIRALNIAEQSLLASYLDKIMDVYQFTPNKDTAFPRRLDALLDTFKSRLHPYSSDTDSLQIQRSYHLIFRDETSGKILVEFAQKMNIPIKLILRHSGQMKPLHTTKEKRYWKKILGLKHNTAFTTQKDINSRLGDHGRVEMVFLSHTGKRDHTMYFLLVMLNVASLWQSKQTL</sequence>
<evidence type="ECO:0000256" key="1">
    <source>
        <dbReference type="ARBA" id="ARBA00023172"/>
    </source>
</evidence>
<dbReference type="InterPro" id="IPR013762">
    <property type="entry name" value="Integrase-like_cat_sf"/>
</dbReference>
<dbReference type="AlphaFoldDB" id="A0A410H6G4"/>
<keyword evidence="1" id="KW-0233">DNA recombination</keyword>
<protein>
    <submittedName>
        <fullName evidence="2">Site-specific integrase</fullName>
    </submittedName>
</protein>
<dbReference type="GO" id="GO:0015074">
    <property type="term" value="P:DNA integration"/>
    <property type="evidence" value="ECO:0007669"/>
    <property type="project" value="InterPro"/>
</dbReference>
<evidence type="ECO:0000313" key="2">
    <source>
        <dbReference type="EMBL" id="QAB16524.1"/>
    </source>
</evidence>
<dbReference type="KEGG" id="htr:EPV75_11490"/>
<dbReference type="Proteomes" id="UP000285478">
    <property type="component" value="Chromosome"/>
</dbReference>
<dbReference type="EMBL" id="CP035033">
    <property type="protein sequence ID" value="QAB16524.1"/>
    <property type="molecule type" value="Genomic_DNA"/>
</dbReference>
<proteinExistence type="predicted"/>
<organism evidence="2 3">
    <name type="scientific">Hydrogenovibrio thermophilus</name>
    <dbReference type="NCBI Taxonomy" id="265883"/>
    <lineage>
        <taxon>Bacteria</taxon>
        <taxon>Pseudomonadati</taxon>
        <taxon>Pseudomonadota</taxon>
        <taxon>Gammaproteobacteria</taxon>
        <taxon>Thiotrichales</taxon>
        <taxon>Piscirickettsiaceae</taxon>
        <taxon>Hydrogenovibrio</taxon>
    </lineage>
</organism>
<dbReference type="GO" id="GO:0003677">
    <property type="term" value="F:DNA binding"/>
    <property type="evidence" value="ECO:0007669"/>
    <property type="project" value="InterPro"/>
</dbReference>
<dbReference type="Gene3D" id="1.10.443.10">
    <property type="entry name" value="Intergrase catalytic core"/>
    <property type="match status" value="1"/>
</dbReference>
<dbReference type="GO" id="GO:0006310">
    <property type="term" value="P:DNA recombination"/>
    <property type="evidence" value="ECO:0007669"/>
    <property type="project" value="UniProtKB-KW"/>
</dbReference>
<gene>
    <name evidence="2" type="ORF">EPV75_11490</name>
</gene>
<dbReference type="SUPFAM" id="SSF56349">
    <property type="entry name" value="DNA breaking-rejoining enzymes"/>
    <property type="match status" value="1"/>
</dbReference>
<dbReference type="InterPro" id="IPR011010">
    <property type="entry name" value="DNA_brk_join_enz"/>
</dbReference>